<name>X0XDG3_9ZZZZ</name>
<proteinExistence type="predicted"/>
<accession>X0XDG3</accession>
<comment type="caution">
    <text evidence="1">The sequence shown here is derived from an EMBL/GenBank/DDBJ whole genome shotgun (WGS) entry which is preliminary data.</text>
</comment>
<sequence>AFMEYAQIVLDGAASKKPCHSMCFVHPVIDAKATISRFVSVASHPHPTFALIRD</sequence>
<dbReference type="EMBL" id="BARS01044966">
    <property type="protein sequence ID" value="GAG41135.1"/>
    <property type="molecule type" value="Genomic_DNA"/>
</dbReference>
<evidence type="ECO:0000313" key="1">
    <source>
        <dbReference type="EMBL" id="GAG41135.1"/>
    </source>
</evidence>
<dbReference type="AlphaFoldDB" id="X0XDG3"/>
<reference evidence="1" key="1">
    <citation type="journal article" date="2014" name="Front. Microbiol.">
        <title>High frequency of phylogenetically diverse reductive dehalogenase-homologous genes in deep subseafloor sedimentary metagenomes.</title>
        <authorList>
            <person name="Kawai M."/>
            <person name="Futagami T."/>
            <person name="Toyoda A."/>
            <person name="Takaki Y."/>
            <person name="Nishi S."/>
            <person name="Hori S."/>
            <person name="Arai W."/>
            <person name="Tsubouchi T."/>
            <person name="Morono Y."/>
            <person name="Uchiyama I."/>
            <person name="Ito T."/>
            <person name="Fujiyama A."/>
            <person name="Inagaki F."/>
            <person name="Takami H."/>
        </authorList>
    </citation>
    <scope>NUCLEOTIDE SEQUENCE</scope>
    <source>
        <strain evidence="1">Expedition CK06-06</strain>
    </source>
</reference>
<feature type="non-terminal residue" evidence="1">
    <location>
        <position position="1"/>
    </location>
</feature>
<gene>
    <name evidence="1" type="ORF">S01H1_67863</name>
</gene>
<organism evidence="1">
    <name type="scientific">marine sediment metagenome</name>
    <dbReference type="NCBI Taxonomy" id="412755"/>
    <lineage>
        <taxon>unclassified sequences</taxon>
        <taxon>metagenomes</taxon>
        <taxon>ecological metagenomes</taxon>
    </lineage>
</organism>
<protein>
    <submittedName>
        <fullName evidence="1">Uncharacterized protein</fullName>
    </submittedName>
</protein>